<dbReference type="InterPro" id="IPR000595">
    <property type="entry name" value="cNMP-bd_dom"/>
</dbReference>
<dbReference type="PROSITE" id="PS50042">
    <property type="entry name" value="CNMP_BINDING_3"/>
    <property type="match status" value="1"/>
</dbReference>
<evidence type="ECO:0000313" key="7">
    <source>
        <dbReference type="Proteomes" id="UP000436522"/>
    </source>
</evidence>
<dbReference type="PANTHER" id="PTHR24567">
    <property type="entry name" value="CRP FAMILY TRANSCRIPTIONAL REGULATORY PROTEIN"/>
    <property type="match status" value="1"/>
</dbReference>
<dbReference type="GO" id="GO:0005829">
    <property type="term" value="C:cytosol"/>
    <property type="evidence" value="ECO:0007669"/>
    <property type="project" value="TreeGrafter"/>
</dbReference>
<sequence length="224" mass="24445">MDTVTLPKTGFLAHASQDLSDLMASVATEVVLEEGQVLFEQGDIGDTLYAIVSGSLEFSVLSREGRKLSLDVMRPGALFGEIALFDPGTRTATVTALEPTRLRGVKNADMLRAIRKAPDLGIDMIQLAGERMRWMSSQLNEQVFLSMPARLARKILYLTVDGSKQLSTLPLSQSELAEFVGATREAVSKTLSIWKRAGVIEASRGGVRVLDREALQVMADLHQI</sequence>
<dbReference type="Pfam" id="PF00027">
    <property type="entry name" value="cNMP_binding"/>
    <property type="match status" value="1"/>
</dbReference>
<dbReference type="PRINTS" id="PR00034">
    <property type="entry name" value="HTHCRP"/>
</dbReference>
<dbReference type="Gene3D" id="1.10.10.10">
    <property type="entry name" value="Winged helix-like DNA-binding domain superfamily/Winged helix DNA-binding domain"/>
    <property type="match status" value="1"/>
</dbReference>
<evidence type="ECO:0000256" key="2">
    <source>
        <dbReference type="ARBA" id="ARBA00023125"/>
    </source>
</evidence>
<dbReference type="PROSITE" id="PS00889">
    <property type="entry name" value="CNMP_BINDING_2"/>
    <property type="match status" value="1"/>
</dbReference>
<dbReference type="InterPro" id="IPR012318">
    <property type="entry name" value="HTH_CRP"/>
</dbReference>
<protein>
    <submittedName>
        <fullName evidence="6">Crp/Fnr family transcriptional regulator</fullName>
    </submittedName>
</protein>
<dbReference type="AlphaFoldDB" id="A0A640VPP2"/>
<dbReference type="InterPro" id="IPR036388">
    <property type="entry name" value="WH-like_DNA-bd_sf"/>
</dbReference>
<dbReference type="Pfam" id="PF13545">
    <property type="entry name" value="HTH_Crp_2"/>
    <property type="match status" value="1"/>
</dbReference>
<evidence type="ECO:0000259" key="4">
    <source>
        <dbReference type="PROSITE" id="PS50042"/>
    </source>
</evidence>
<feature type="domain" description="Cyclic nucleotide-binding" evidence="4">
    <location>
        <begin position="11"/>
        <end position="120"/>
    </location>
</feature>
<evidence type="ECO:0000256" key="1">
    <source>
        <dbReference type="ARBA" id="ARBA00023015"/>
    </source>
</evidence>
<dbReference type="InterPro" id="IPR014710">
    <property type="entry name" value="RmlC-like_jellyroll"/>
</dbReference>
<dbReference type="RefSeq" id="WP_159975509.1">
    <property type="nucleotide sequence ID" value="NZ_BLIV01000002.1"/>
</dbReference>
<evidence type="ECO:0000259" key="5">
    <source>
        <dbReference type="PROSITE" id="PS51063"/>
    </source>
</evidence>
<dbReference type="OrthoDB" id="3525895at2"/>
<comment type="caution">
    <text evidence="6">The sequence shown here is derived from an EMBL/GenBank/DDBJ whole genome shotgun (WGS) entry which is preliminary data.</text>
</comment>
<proteinExistence type="predicted"/>
<dbReference type="Proteomes" id="UP000436522">
    <property type="component" value="Unassembled WGS sequence"/>
</dbReference>
<dbReference type="InterPro" id="IPR018488">
    <property type="entry name" value="cNMP-bd_CS"/>
</dbReference>
<dbReference type="InterPro" id="IPR036390">
    <property type="entry name" value="WH_DNA-bd_sf"/>
</dbReference>
<organism evidence="6 7">
    <name type="scientific">Roseobacter cerasinus</name>
    <dbReference type="NCBI Taxonomy" id="2602289"/>
    <lineage>
        <taxon>Bacteria</taxon>
        <taxon>Pseudomonadati</taxon>
        <taxon>Pseudomonadota</taxon>
        <taxon>Alphaproteobacteria</taxon>
        <taxon>Rhodobacterales</taxon>
        <taxon>Roseobacteraceae</taxon>
        <taxon>Roseobacter</taxon>
    </lineage>
</organism>
<dbReference type="EMBL" id="BLIV01000002">
    <property type="protein sequence ID" value="GFE49652.1"/>
    <property type="molecule type" value="Genomic_DNA"/>
</dbReference>
<dbReference type="CDD" id="cd00038">
    <property type="entry name" value="CAP_ED"/>
    <property type="match status" value="1"/>
</dbReference>
<name>A0A640VPP2_9RHOB</name>
<evidence type="ECO:0000256" key="3">
    <source>
        <dbReference type="ARBA" id="ARBA00023163"/>
    </source>
</evidence>
<keyword evidence="7" id="KW-1185">Reference proteome</keyword>
<dbReference type="GO" id="GO:0003700">
    <property type="term" value="F:DNA-binding transcription factor activity"/>
    <property type="evidence" value="ECO:0007669"/>
    <property type="project" value="TreeGrafter"/>
</dbReference>
<dbReference type="GO" id="GO:0003677">
    <property type="term" value="F:DNA binding"/>
    <property type="evidence" value="ECO:0007669"/>
    <property type="project" value="UniProtKB-KW"/>
</dbReference>
<dbReference type="PANTHER" id="PTHR24567:SF74">
    <property type="entry name" value="HTH-TYPE TRANSCRIPTIONAL REGULATOR ARCR"/>
    <property type="match status" value="1"/>
</dbReference>
<gene>
    <name evidence="6" type="ORF">So717_14050</name>
</gene>
<keyword evidence="3" id="KW-0804">Transcription</keyword>
<dbReference type="Gene3D" id="2.60.120.10">
    <property type="entry name" value="Jelly Rolls"/>
    <property type="match status" value="1"/>
</dbReference>
<dbReference type="PRINTS" id="PR00103">
    <property type="entry name" value="CAMPKINASE"/>
</dbReference>
<feature type="domain" description="HTH crp-type" evidence="5">
    <location>
        <begin position="145"/>
        <end position="213"/>
    </location>
</feature>
<dbReference type="PROSITE" id="PS51063">
    <property type="entry name" value="HTH_CRP_2"/>
    <property type="match status" value="1"/>
</dbReference>
<evidence type="ECO:0000313" key="6">
    <source>
        <dbReference type="EMBL" id="GFE49652.1"/>
    </source>
</evidence>
<dbReference type="SUPFAM" id="SSF51206">
    <property type="entry name" value="cAMP-binding domain-like"/>
    <property type="match status" value="1"/>
</dbReference>
<dbReference type="InterPro" id="IPR018490">
    <property type="entry name" value="cNMP-bd_dom_sf"/>
</dbReference>
<accession>A0A640VPP2</accession>
<dbReference type="SMART" id="SM00419">
    <property type="entry name" value="HTH_CRP"/>
    <property type="match status" value="1"/>
</dbReference>
<dbReference type="InterPro" id="IPR050397">
    <property type="entry name" value="Env_Response_Regulators"/>
</dbReference>
<keyword evidence="2" id="KW-0238">DNA-binding</keyword>
<keyword evidence="1" id="KW-0805">Transcription regulation</keyword>
<dbReference type="SUPFAM" id="SSF46785">
    <property type="entry name" value="Winged helix' DNA-binding domain"/>
    <property type="match status" value="1"/>
</dbReference>
<reference evidence="6 7" key="1">
    <citation type="submission" date="2019-12" db="EMBL/GenBank/DDBJ databases">
        <title>Roseobacter cerasinus sp. nov., isolated from seawater around aquaculture.</title>
        <authorList>
            <person name="Muramatsu S."/>
            <person name="Takabe Y."/>
            <person name="Mori K."/>
            <person name="Takaichi S."/>
            <person name="Hanada S."/>
        </authorList>
    </citation>
    <scope>NUCLEOTIDE SEQUENCE [LARGE SCALE GENOMIC DNA]</scope>
    <source>
        <strain evidence="6 7">AI77</strain>
    </source>
</reference>
<dbReference type="SMART" id="SM00100">
    <property type="entry name" value="cNMP"/>
    <property type="match status" value="1"/>
</dbReference>